<evidence type="ECO:0000313" key="2">
    <source>
        <dbReference type="Proteomes" id="UP000078386"/>
    </source>
</evidence>
<gene>
    <name evidence="1" type="ORF">M989_01907</name>
</gene>
<dbReference type="EMBL" id="LXEU01000042">
    <property type="protein sequence ID" value="OAT53782.1"/>
    <property type="molecule type" value="Genomic_DNA"/>
</dbReference>
<organism evidence="1 2">
    <name type="scientific">Kluyvera georgiana ATCC 51603</name>
    <dbReference type="NCBI Taxonomy" id="1354264"/>
    <lineage>
        <taxon>Bacteria</taxon>
        <taxon>Pseudomonadati</taxon>
        <taxon>Pseudomonadota</taxon>
        <taxon>Gammaproteobacteria</taxon>
        <taxon>Enterobacterales</taxon>
        <taxon>Enterobacteriaceae</taxon>
        <taxon>Kluyvera</taxon>
    </lineage>
</organism>
<reference evidence="1 2" key="1">
    <citation type="submission" date="2016-04" db="EMBL/GenBank/DDBJ databases">
        <title>ATOL: Assembling a taxonomically balanced genome-scale reconstruction of the evolutionary history of the Enterobacteriaceae.</title>
        <authorList>
            <person name="Plunkett G.III."/>
            <person name="Neeno-Eckwall E.C."/>
            <person name="Glasner J.D."/>
            <person name="Perna N.T."/>
        </authorList>
    </citation>
    <scope>NUCLEOTIDE SEQUENCE [LARGE SCALE GENOMIC DNA]</scope>
    <source>
        <strain evidence="1 2">ATCC 51603</strain>
    </source>
</reference>
<keyword evidence="2" id="KW-1185">Reference proteome</keyword>
<name>A0A1B7K0U8_9ENTR</name>
<protein>
    <submittedName>
        <fullName evidence="1">Uncharacterized protein</fullName>
    </submittedName>
</protein>
<accession>A0A1B7K0U8</accession>
<sequence>MEVKLPPNVMCMQFVENNPHIAKLCHHLLFNACLVPDLMSNGSIIAFMRLTLFLYHKRYPSLPVREIYRVLNRHRQLLLDTQEREEMLRLINSGYRICHMTYGQEVIREERKKVVNYYTGYFVRVRSGTSRR</sequence>
<dbReference type="PATRIC" id="fig|1354264.4.peg.1982"/>
<dbReference type="AlphaFoldDB" id="A0A1B7K0U8"/>
<dbReference type="Proteomes" id="UP000078386">
    <property type="component" value="Unassembled WGS sequence"/>
</dbReference>
<proteinExistence type="predicted"/>
<evidence type="ECO:0000313" key="1">
    <source>
        <dbReference type="EMBL" id="OAT53782.1"/>
    </source>
</evidence>
<comment type="caution">
    <text evidence="1">The sequence shown here is derived from an EMBL/GenBank/DDBJ whole genome shotgun (WGS) entry which is preliminary data.</text>
</comment>
<dbReference type="RefSeq" id="WP_064544696.1">
    <property type="nucleotide sequence ID" value="NZ_LXEU01000042.1"/>
</dbReference>